<dbReference type="InterPro" id="IPR003344">
    <property type="entry name" value="Big_1_dom"/>
</dbReference>
<dbReference type="FunFam" id="2.40.160.160:FF:000001">
    <property type="entry name" value="Intimin-like inverse autotransporter SinH"/>
    <property type="match status" value="1"/>
</dbReference>
<dbReference type="SMART" id="SM00634">
    <property type="entry name" value="BID_1"/>
    <property type="match status" value="3"/>
</dbReference>
<dbReference type="Pfam" id="PF11924">
    <property type="entry name" value="IAT_beta"/>
    <property type="match status" value="1"/>
</dbReference>
<dbReference type="AlphaFoldDB" id="A0A248KJI9"/>
<dbReference type="PROSITE" id="PS51127">
    <property type="entry name" value="BIG1"/>
    <property type="match status" value="3"/>
</dbReference>
<protein>
    <recommendedName>
        <fullName evidence="2">Big-1 domain-containing protein</fullName>
    </recommendedName>
</protein>
<dbReference type="PRINTS" id="PR01369">
    <property type="entry name" value="INTIMIN"/>
</dbReference>
<reference evidence="3 4" key="1">
    <citation type="submission" date="2017-06" db="EMBL/GenBank/DDBJ databases">
        <title>Origin of plasmid-mediated fosfomycin resistance gene fosA3.</title>
        <authorList>
            <person name="Ito R."/>
            <person name="Pacey M.P."/>
            <person name="Doi Y."/>
        </authorList>
    </citation>
    <scope>NUCLEOTIDE SEQUENCE [LARGE SCALE GENOMIC DNA]</scope>
    <source>
        <strain evidence="3 4">YDC799</strain>
    </source>
</reference>
<dbReference type="Proteomes" id="UP000197098">
    <property type="component" value="Chromosome"/>
</dbReference>
<dbReference type="InterPro" id="IPR038177">
    <property type="entry name" value="IAT_beta_sf"/>
</dbReference>
<dbReference type="EMBL" id="CP022114">
    <property type="protein sequence ID" value="ASG64041.1"/>
    <property type="molecule type" value="Genomic_DNA"/>
</dbReference>
<dbReference type="InterPro" id="IPR024519">
    <property type="entry name" value="IAT_beta"/>
</dbReference>
<feature type="domain" description="Big-1" evidence="2">
    <location>
        <begin position="551"/>
        <end position="644"/>
    </location>
</feature>
<dbReference type="PANTHER" id="PTHR39576">
    <property type="entry name" value="ATTACHING AND EFFACING PROTEIN HOMOLOG-RELATED-RELATED"/>
    <property type="match status" value="1"/>
</dbReference>
<evidence type="ECO:0000259" key="2">
    <source>
        <dbReference type="PROSITE" id="PS51127"/>
    </source>
</evidence>
<name>A0A248KJI9_9ENTR</name>
<dbReference type="InterPro" id="IPR003535">
    <property type="entry name" value="Intimin/invasin_bac"/>
</dbReference>
<dbReference type="GO" id="GO:0007155">
    <property type="term" value="P:cell adhesion"/>
    <property type="evidence" value="ECO:0007669"/>
    <property type="project" value="InterPro"/>
</dbReference>
<evidence type="ECO:0000313" key="3">
    <source>
        <dbReference type="EMBL" id="ASG64041.1"/>
    </source>
</evidence>
<dbReference type="Gene3D" id="2.60.40.10">
    <property type="entry name" value="Immunoglobulins"/>
    <property type="match status" value="3"/>
</dbReference>
<gene>
    <name evidence="3" type="ORF">CEW81_19535</name>
</gene>
<sequence length="781" mass="83402">MYKMNKLSLLCRYGVSYSLAQLKQVQRVLSPMLLLIPLQSMANAPATENADVNPYSDTLSRTASTLASTESNGAVGAAASAASSYASSSVEGWLSQFGTARVQLNVDNNGNWDDSSFDFLLPFYDNKKTVIFTQLGMRAPDDRFTGNLGFGVRTFNTSNWMFGINSFIDDDFTGGNRRAGFGGEAWTDDLKLSANGYVGITDWHSSRDFDDYDEKPANGFDIRAEGYLPTYPQLGAKVMYEQYYGDNVALFDTDHLQKDPSAVTVGLNYTPIPLVTAGIDYKRGQDSVDDTQFSLAFHYVLGQSLSSQLSGDQVAYRRSLAGSRYDLVERNNEIVLDYRKQEKPTPDAPTTDLAIQIVRNGVDSDGTTKDFAVARVTDSNGTPMANVTVNWSVSGSAKLARASSTTDSYGLATVGLTDAVAETVDVTATVEQQTKTSKATFVEGSGGDKTRHIVVSTVRGAASADGQDRGILKAVVTDENGKPMSHQTVAWSDSSDTAKGNKTETITNDSGVALFALTDTVAEKVTVTAKMDDISDSGSVTFIQGSQIITNVEMSAVKNGVIADGVHQNIVQVSVENGQHEPAAGETVSWSLVSPSSKAEIKHSTTVTDAKGNAYISFADTAAEDVQVQAKVGEHQMSFTSNFIAESIGQVDGPIPLGIGSDDVVNINESSGGVDFQITPYAGMKEGDQIVLHFQVYGDDGGPSYNPRSQTWTSSVHTVTASEVGHPITINAPQSAFYDDNGIGITDTDYDTTGAYAVVKSVSGQTVKSSFTHMGVATIMG</sequence>
<dbReference type="Gene3D" id="2.40.160.160">
    <property type="entry name" value="Inverse autotransporter, beta-domain"/>
    <property type="match status" value="1"/>
</dbReference>
<evidence type="ECO:0000256" key="1">
    <source>
        <dbReference type="ARBA" id="ARBA00010116"/>
    </source>
</evidence>
<feature type="domain" description="Big-1" evidence="2">
    <location>
        <begin position="352"/>
        <end position="442"/>
    </location>
</feature>
<feature type="domain" description="Big-1" evidence="2">
    <location>
        <begin position="452"/>
        <end position="543"/>
    </location>
</feature>
<dbReference type="GO" id="GO:0009279">
    <property type="term" value="C:cell outer membrane"/>
    <property type="evidence" value="ECO:0007669"/>
    <property type="project" value="TreeGrafter"/>
</dbReference>
<organism evidence="3 4">
    <name type="scientific">Kluyvera genomosp. 3</name>
    <dbReference type="NCBI Taxonomy" id="2774055"/>
    <lineage>
        <taxon>Bacteria</taxon>
        <taxon>Pseudomonadati</taxon>
        <taxon>Pseudomonadota</taxon>
        <taxon>Gammaproteobacteria</taxon>
        <taxon>Enterobacterales</taxon>
        <taxon>Enterobacteriaceae</taxon>
        <taxon>Kluyvera</taxon>
    </lineage>
</organism>
<dbReference type="Pfam" id="PF02369">
    <property type="entry name" value="Big_1"/>
    <property type="match status" value="3"/>
</dbReference>
<dbReference type="PANTHER" id="PTHR39576:SF2">
    <property type="entry name" value="ATTACHING AND EFFACING PROTEIN HOMOLOG-RELATED"/>
    <property type="match status" value="1"/>
</dbReference>
<proteinExistence type="inferred from homology"/>
<dbReference type="InterPro" id="IPR013783">
    <property type="entry name" value="Ig-like_fold"/>
</dbReference>
<dbReference type="InterPro" id="IPR051715">
    <property type="entry name" value="Intimin-Invasin_domain"/>
</dbReference>
<dbReference type="InterPro" id="IPR008964">
    <property type="entry name" value="Invasin/intimin_cell_adhesion"/>
</dbReference>
<dbReference type="SUPFAM" id="SSF49373">
    <property type="entry name" value="Invasin/intimin cell-adhesion fragments"/>
    <property type="match status" value="3"/>
</dbReference>
<accession>A0A248KJI9</accession>
<comment type="similarity">
    <text evidence="1">Belongs to the intimin/invasin family.</text>
</comment>
<evidence type="ECO:0000313" key="4">
    <source>
        <dbReference type="Proteomes" id="UP000197098"/>
    </source>
</evidence>